<dbReference type="SUPFAM" id="SSF46689">
    <property type="entry name" value="Homeodomain-like"/>
    <property type="match status" value="1"/>
</dbReference>
<gene>
    <name evidence="1" type="ORF">RJJ37_25075</name>
</gene>
<proteinExistence type="predicted"/>
<sequence>MGTLLAFAGRAKVPRQECNLLDERFKVVARVLDGERIGALCREFGISRKTVHKIISRYVMPADGKD</sequence>
<keyword evidence="2" id="KW-1185">Reference proteome</keyword>
<protein>
    <submittedName>
        <fullName evidence="1">Helix-turn-helix domain-containing protein</fullName>
    </submittedName>
</protein>
<accession>A0AAW8P8H6</accession>
<dbReference type="RefSeq" id="WP_310808398.1">
    <property type="nucleotide sequence ID" value="NZ_JAVLSH010000012.1"/>
</dbReference>
<dbReference type="InterPro" id="IPR009057">
    <property type="entry name" value="Homeodomain-like_sf"/>
</dbReference>
<dbReference type="Proteomes" id="UP001269402">
    <property type="component" value="Unassembled WGS sequence"/>
</dbReference>
<dbReference type="EMBL" id="JAVLSH010000012">
    <property type="protein sequence ID" value="MDR9762856.1"/>
    <property type="molecule type" value="Genomic_DNA"/>
</dbReference>
<reference evidence="2" key="1">
    <citation type="submission" date="2023-07" db="EMBL/GenBank/DDBJ databases">
        <title>Genomic characterization of faba bean (Vicia faba) microsymbionts in Mexican soils.</title>
        <authorList>
            <person name="Rivera Orduna F.N."/>
            <person name="Guevara-Luna J."/>
            <person name="Yan J."/>
            <person name="Arroyo-Herrera I."/>
            <person name="Li Y."/>
            <person name="Vasquez-Murrieta M.S."/>
            <person name="Wang E.T."/>
        </authorList>
    </citation>
    <scope>NUCLEOTIDE SEQUENCE [LARGE SCALE GENOMIC DNA]</scope>
    <source>
        <strain evidence="2">CH6</strain>
    </source>
</reference>
<organism evidence="1 2">
    <name type="scientific">Rhizobium redzepovicii</name>
    <dbReference type="NCBI Taxonomy" id="2867518"/>
    <lineage>
        <taxon>Bacteria</taxon>
        <taxon>Pseudomonadati</taxon>
        <taxon>Pseudomonadota</taxon>
        <taxon>Alphaproteobacteria</taxon>
        <taxon>Hyphomicrobiales</taxon>
        <taxon>Rhizobiaceae</taxon>
        <taxon>Rhizobium/Agrobacterium group</taxon>
        <taxon>Rhizobium</taxon>
    </lineage>
</organism>
<name>A0AAW8P8H6_9HYPH</name>
<comment type="caution">
    <text evidence="1">The sequence shown here is derived from an EMBL/GenBank/DDBJ whole genome shotgun (WGS) entry which is preliminary data.</text>
</comment>
<dbReference type="AlphaFoldDB" id="A0AAW8P8H6"/>
<evidence type="ECO:0000313" key="1">
    <source>
        <dbReference type="EMBL" id="MDR9762856.1"/>
    </source>
</evidence>
<evidence type="ECO:0000313" key="2">
    <source>
        <dbReference type="Proteomes" id="UP001269402"/>
    </source>
</evidence>
<dbReference type="Pfam" id="PF13384">
    <property type="entry name" value="HTH_23"/>
    <property type="match status" value="1"/>
</dbReference>